<protein>
    <submittedName>
        <fullName evidence="1">Uncharacterized protein</fullName>
    </submittedName>
</protein>
<sequence>MIPIQSFSLSAWKNSSDIDPSQPLSQLEIRKLEETLKIAPFLLDNACQRFNSPYVPQTDGWRTGKQEYLDLYGIIQISYSIEDLYTEMYFLVNMKIQFCYESTEPQCNHQFIILQNTKLPKIQCDWNSGFTCPLVTPAMPSIEIPCHLSALCTGIECCVHSSELNRDFHTKVLVDACSYVVTVGIEDFVYNTSITELAFDFSLSNWKSERGLAKNDNLTSIAASELFEYLGLSYYLLSMKCNHYSDSYSPSTTGWKTRTWDQAYIDSGGVKTGLVSFSLEEWLARRSIDLGNITDITANDLITELGLSDYMGWSNICDVNTMPYNGSVNGWKNDKVVTENIGDTFQYNYSLTSGFDPSKYAVTVDLQVCYLADEFCSTFRLLDATSIGCSSTTRKKRRSKRSTTEPQVSDFKQGMRILMQRQASSTEIKEYIEELSEFLTEIVGGESDFFKSEDLTMWGEVPLPRRSKKCNFLLEVLEKRSTANCLVRQIPNQDYTEPQFEISIHAGDDRSGVRLYLDVGTVPGGRDVLSTRELAGPATILSEKLAATGVPLYFTVTAENDSGQKSTASCYLSTYDITPPGGRFDEDYKTTSNPSVIKASVTVYEDSELVETKVAMGYGKGIWGDQLVPWQDVELDQSTINHVTAAKHNSSDPHSGLAFNDVCLGRTRRDCIEMRWTRLSFDSNITLVKILTDGVPIWIKIRAINNVTVDLTEPVSGRVIDGNETDFEDIQFSGNAAKVEVQWRDYHDPESTIRQYEVQVQAAP</sequence>
<dbReference type="EMBL" id="CAJPWZ010002532">
    <property type="protein sequence ID" value="CAG2239680.1"/>
    <property type="molecule type" value="Genomic_DNA"/>
</dbReference>
<dbReference type="Proteomes" id="UP000683360">
    <property type="component" value="Unassembled WGS sequence"/>
</dbReference>
<organism evidence="1 2">
    <name type="scientific">Mytilus edulis</name>
    <name type="common">Blue mussel</name>
    <dbReference type="NCBI Taxonomy" id="6550"/>
    <lineage>
        <taxon>Eukaryota</taxon>
        <taxon>Metazoa</taxon>
        <taxon>Spiralia</taxon>
        <taxon>Lophotrochozoa</taxon>
        <taxon>Mollusca</taxon>
        <taxon>Bivalvia</taxon>
        <taxon>Autobranchia</taxon>
        <taxon>Pteriomorphia</taxon>
        <taxon>Mytilida</taxon>
        <taxon>Mytiloidea</taxon>
        <taxon>Mytilidae</taxon>
        <taxon>Mytilinae</taxon>
        <taxon>Mytilus</taxon>
    </lineage>
</organism>
<reference evidence="1" key="1">
    <citation type="submission" date="2021-03" db="EMBL/GenBank/DDBJ databases">
        <authorList>
            <person name="Bekaert M."/>
        </authorList>
    </citation>
    <scope>NUCLEOTIDE SEQUENCE</scope>
</reference>
<name>A0A8S3U1D7_MYTED</name>
<proteinExistence type="predicted"/>
<gene>
    <name evidence="1" type="ORF">MEDL_52021</name>
</gene>
<accession>A0A8S3U1D7</accession>
<dbReference type="PANTHER" id="PTHR16897:SF2">
    <property type="entry name" value="OS03G0226600 PROTEIN"/>
    <property type="match status" value="1"/>
</dbReference>
<evidence type="ECO:0000313" key="2">
    <source>
        <dbReference type="Proteomes" id="UP000683360"/>
    </source>
</evidence>
<comment type="caution">
    <text evidence="1">The sequence shown here is derived from an EMBL/GenBank/DDBJ whole genome shotgun (WGS) entry which is preliminary data.</text>
</comment>
<keyword evidence="2" id="KW-1185">Reference proteome</keyword>
<dbReference type="PANTHER" id="PTHR16897">
    <property type="entry name" value="OS10G0105400 PROTEIN"/>
    <property type="match status" value="1"/>
</dbReference>
<evidence type="ECO:0000313" key="1">
    <source>
        <dbReference type="EMBL" id="CAG2239680.1"/>
    </source>
</evidence>
<dbReference type="AlphaFoldDB" id="A0A8S3U1D7"/>